<protein>
    <submittedName>
        <fullName evidence="1">Uncharacterized protein</fullName>
    </submittedName>
</protein>
<gene>
    <name evidence="1" type="ORF">FF125_11335</name>
</gene>
<keyword evidence="2" id="KW-1185">Reference proteome</keyword>
<accession>A0A5B7TPX3</accession>
<dbReference type="RefSeq" id="WP_138949876.1">
    <property type="nucleotide sequence ID" value="NZ_CP040749.1"/>
</dbReference>
<dbReference type="Proteomes" id="UP000306229">
    <property type="component" value="Chromosome"/>
</dbReference>
<organism evidence="1 2">
    <name type="scientific">Aureibaculum algae</name>
    <dbReference type="NCBI Taxonomy" id="2584122"/>
    <lineage>
        <taxon>Bacteria</taxon>
        <taxon>Pseudomonadati</taxon>
        <taxon>Bacteroidota</taxon>
        <taxon>Flavobacteriia</taxon>
        <taxon>Flavobacteriales</taxon>
        <taxon>Flavobacteriaceae</taxon>
        <taxon>Aureibaculum</taxon>
    </lineage>
</organism>
<evidence type="ECO:0000313" key="2">
    <source>
        <dbReference type="Proteomes" id="UP000306229"/>
    </source>
</evidence>
<reference evidence="1 2" key="1">
    <citation type="submission" date="2019-05" db="EMBL/GenBank/DDBJ databases">
        <title>Algicella ahnfeltiae gen. nov., sp. nov., a novel marine bacterium of the family Flavobacteriaceae isolated from a red alga.</title>
        <authorList>
            <person name="Nedashkovskaya O.I."/>
            <person name="Kukhlevskiy A.D."/>
            <person name="Kim S.-G."/>
            <person name="Zhukova N.V."/>
            <person name="Mikhailov V.V."/>
        </authorList>
    </citation>
    <scope>NUCLEOTIDE SEQUENCE [LARGE SCALE GENOMIC DNA]</scope>
    <source>
        <strain evidence="1 2">10Alg115</strain>
    </source>
</reference>
<dbReference type="AlphaFoldDB" id="A0A5B7TPX3"/>
<dbReference type="KEGG" id="fbe:FF125_11335"/>
<proteinExistence type="predicted"/>
<dbReference type="OrthoDB" id="1158385at2"/>
<sequence>MIHIKMIHLAAQYLAAAGISFLDKKQDDSHTNLGFDAKKGYLETWPLNEGGCKIVFDYTQFSLHWITNNTARMTLQLDGKTHREIVKWMDEVTTALGRTKTYSYKLHYELPYGKMTDSFVFTKPLQRELNQALEFRRIAHRALENVVEKMKFDTNIRIWPHHFDSGGYETIKNIGLGFGMAIPDTMVNDFYLYTSGYSGHDGIDTSNFDEITFGEWKNDGFKGAVLPMQDVTEAKAITFFNESIRKYKAL</sequence>
<name>A0A5B7TPX3_9FLAO</name>
<dbReference type="EMBL" id="CP040749">
    <property type="protein sequence ID" value="QCX38999.1"/>
    <property type="molecule type" value="Genomic_DNA"/>
</dbReference>
<evidence type="ECO:0000313" key="1">
    <source>
        <dbReference type="EMBL" id="QCX38999.1"/>
    </source>
</evidence>